<organism evidence="1 2">
    <name type="scientific">Methylobacterium fujisawaense</name>
    <dbReference type="NCBI Taxonomy" id="107400"/>
    <lineage>
        <taxon>Bacteria</taxon>
        <taxon>Pseudomonadati</taxon>
        <taxon>Pseudomonadota</taxon>
        <taxon>Alphaproteobacteria</taxon>
        <taxon>Hyphomicrobiales</taxon>
        <taxon>Methylobacteriaceae</taxon>
        <taxon>Methylobacterium</taxon>
    </lineage>
</organism>
<dbReference type="GeneID" id="96604215"/>
<keyword evidence="2" id="KW-1185">Reference proteome</keyword>
<proteinExistence type="predicted"/>
<comment type="caution">
    <text evidence="1">The sequence shown here is derived from an EMBL/GenBank/DDBJ whole genome shotgun (WGS) entry which is preliminary data.</text>
</comment>
<gene>
    <name evidence="1" type="ORF">GGQ91_002516</name>
</gene>
<accession>A0ABR6DB12</accession>
<evidence type="ECO:0000313" key="1">
    <source>
        <dbReference type="EMBL" id="MBA9063128.1"/>
    </source>
</evidence>
<reference evidence="1 2" key="1">
    <citation type="submission" date="2020-08" db="EMBL/GenBank/DDBJ databases">
        <title>Genomic Encyclopedia of Type Strains, Phase IV (KMG-IV): sequencing the most valuable type-strain genomes for metagenomic binning, comparative biology and taxonomic classification.</title>
        <authorList>
            <person name="Goeker M."/>
        </authorList>
    </citation>
    <scope>NUCLEOTIDE SEQUENCE [LARGE SCALE GENOMIC DNA]</scope>
    <source>
        <strain evidence="1 2">DSM 5686</strain>
    </source>
</reference>
<evidence type="ECO:0000313" key="2">
    <source>
        <dbReference type="Proteomes" id="UP000565455"/>
    </source>
</evidence>
<dbReference type="RefSeq" id="WP_182592061.1">
    <property type="nucleotide sequence ID" value="NZ_JACJIM010000003.1"/>
</dbReference>
<protein>
    <submittedName>
        <fullName evidence="1">Uncharacterized protein</fullName>
    </submittedName>
</protein>
<name>A0ABR6DB12_9HYPH</name>
<dbReference type="EMBL" id="JACJIM010000003">
    <property type="protein sequence ID" value="MBA9063128.1"/>
    <property type="molecule type" value="Genomic_DNA"/>
</dbReference>
<dbReference type="Proteomes" id="UP000565455">
    <property type="component" value="Unassembled WGS sequence"/>
</dbReference>
<sequence>MALIMSDHSPEVIEKISKTISAAENAVNFVPPNEHVAEGELDKLRTEAQEIKSLLLTSTRIDLIERVSSSLRGLEFHSIEHDTASRGSLVIRIQALELTNRLQSLRDTARESGYFDQSLMNFNPRDEVPAKYIQEIDKRLQEVKDLTLNLEKQLVESKKASLRLSIGPVSMPVNALVQIIKQNTSDAIEYIAIQTNVNASALKNKLQSVTDSSSDLLNAMKSESKSFGSKLIEVSTKMAKAAAQSLASGLRLIKKIFVKDVDQSDIPLAQVTDLGSEGKFIYEFVFPMFNDEQRQLANLIRDGITALRDVDALHENYITNGSVINCKLTNRDGYYGISITIRIAKDLLHVERDKPRVFDFTISSSDFIRFSKLSKIQIQEAGRYGFNQMKAANQGV</sequence>